<dbReference type="SUPFAM" id="SSF47323">
    <property type="entry name" value="Anticodon-binding domain of a subclass of class I aminoacyl-tRNA synthetases"/>
    <property type="match status" value="1"/>
</dbReference>
<keyword evidence="3 10" id="KW-0436">Ligase</keyword>
<evidence type="ECO:0000256" key="10">
    <source>
        <dbReference type="HAMAP-Rule" id="MF_02002"/>
    </source>
</evidence>
<dbReference type="InterPro" id="IPR002301">
    <property type="entry name" value="Ile-tRNA-ligase"/>
</dbReference>
<dbReference type="Pfam" id="PF08264">
    <property type="entry name" value="Anticodon_1"/>
    <property type="match status" value="1"/>
</dbReference>
<proteinExistence type="inferred from homology"/>
<organism evidence="13 14">
    <name type="scientific">Lacibacterium aquatile</name>
    <dbReference type="NCBI Taxonomy" id="1168082"/>
    <lineage>
        <taxon>Bacteria</taxon>
        <taxon>Pseudomonadati</taxon>
        <taxon>Pseudomonadota</taxon>
        <taxon>Alphaproteobacteria</taxon>
        <taxon>Rhodospirillales</taxon>
        <taxon>Rhodospirillaceae</taxon>
    </lineage>
</organism>
<evidence type="ECO:0000256" key="9">
    <source>
        <dbReference type="ARBA" id="ARBA00048359"/>
    </source>
</evidence>
<dbReference type="RefSeq" id="WP_379877100.1">
    <property type="nucleotide sequence ID" value="NZ_JBHUIP010000012.1"/>
</dbReference>
<dbReference type="InterPro" id="IPR014729">
    <property type="entry name" value="Rossmann-like_a/b/a_fold"/>
</dbReference>
<comment type="subunit">
    <text evidence="10">Monomer.</text>
</comment>
<feature type="binding site" evidence="10">
    <location>
        <position position="567"/>
    </location>
    <ligand>
        <name>L-isoleucyl-5'-AMP</name>
        <dbReference type="ChEBI" id="CHEBI:178002"/>
    </ligand>
</feature>
<reference evidence="14" key="1">
    <citation type="journal article" date="2019" name="Int. J. Syst. Evol. Microbiol.">
        <title>The Global Catalogue of Microorganisms (GCM) 10K type strain sequencing project: providing services to taxonomists for standard genome sequencing and annotation.</title>
        <authorList>
            <consortium name="The Broad Institute Genomics Platform"/>
            <consortium name="The Broad Institute Genome Sequencing Center for Infectious Disease"/>
            <person name="Wu L."/>
            <person name="Ma J."/>
        </authorList>
    </citation>
    <scope>NUCLEOTIDE SEQUENCE [LARGE SCALE GENOMIC DNA]</scope>
    <source>
        <strain evidence="14">CGMCC 1.19062</strain>
    </source>
</reference>
<evidence type="ECO:0000259" key="11">
    <source>
        <dbReference type="Pfam" id="PF00133"/>
    </source>
</evidence>
<keyword evidence="10" id="KW-0479">Metal-binding</keyword>
<dbReference type="EMBL" id="JBHUIP010000012">
    <property type="protein sequence ID" value="MFD2264059.1"/>
    <property type="molecule type" value="Genomic_DNA"/>
</dbReference>
<dbReference type="PANTHER" id="PTHR42765:SF1">
    <property type="entry name" value="ISOLEUCINE--TRNA LIGASE, MITOCHONDRIAL"/>
    <property type="match status" value="1"/>
</dbReference>
<feature type="binding site" evidence="10">
    <location>
        <position position="930"/>
    </location>
    <ligand>
        <name>Zn(2+)</name>
        <dbReference type="ChEBI" id="CHEBI:29105"/>
    </ligand>
</feature>
<evidence type="ECO:0000256" key="3">
    <source>
        <dbReference type="ARBA" id="ARBA00022598"/>
    </source>
</evidence>
<comment type="similarity">
    <text evidence="1 10">Belongs to the class-I aminoacyl-tRNA synthetase family. IleS type 1 subfamily.</text>
</comment>
<dbReference type="EC" id="6.1.1.5" evidence="10"/>
<dbReference type="Gene3D" id="3.90.740.10">
    <property type="entry name" value="Valyl/Leucyl/Isoleucyl-tRNA synthetase, editing domain"/>
    <property type="match status" value="1"/>
</dbReference>
<evidence type="ECO:0000313" key="14">
    <source>
        <dbReference type="Proteomes" id="UP001597295"/>
    </source>
</evidence>
<feature type="short sequence motif" description="'HIGH' region" evidence="10">
    <location>
        <begin position="59"/>
        <end position="69"/>
    </location>
</feature>
<evidence type="ECO:0000256" key="7">
    <source>
        <dbReference type="ARBA" id="ARBA00023146"/>
    </source>
</evidence>
<dbReference type="InterPro" id="IPR023585">
    <property type="entry name" value="Ile-tRNA-ligase_type1"/>
</dbReference>
<evidence type="ECO:0000256" key="6">
    <source>
        <dbReference type="ARBA" id="ARBA00022917"/>
    </source>
</evidence>
<comment type="caution">
    <text evidence="13">The sequence shown here is derived from an EMBL/GenBank/DDBJ whole genome shotgun (WGS) entry which is preliminary data.</text>
</comment>
<dbReference type="InterPro" id="IPR002300">
    <property type="entry name" value="aa-tRNA-synth_Ia"/>
</dbReference>
<evidence type="ECO:0000256" key="8">
    <source>
        <dbReference type="ARBA" id="ARBA00025217"/>
    </source>
</evidence>
<sequence>MSRDYKDSVFLPQTDFPMRAGLPVAEPKILERWEKIDLYRLNRQDGKGREKFVLHDGPPYANGDIHIGHAVNKILKDVIVKAQRMLGKDAAYVPGWDCHGLPIEWKIEEQYRAKGKDKNAVPPVEFRQECRAFAEGWIDIQRTQFKRLGVTGDWADPYKTMNFGSEAQIFRELTKFLMSGSLYQGFRPVLWSVVEQTALADAEVEYHDHTSTQIHVRFKVQGGVFDGASALIWTTTPWTMPGNRAICYNPELAYVVLEVGAVEDGSLAQVGEKLIVAEALVEAVAKAAKISAHTITSSFAGAALEGVIAAHPLRGQGYDYDVPLLPGDHVTADAGTGLVHTAPGHGEDDFDIGQKFNLELPRTVAGDGTYYPSVPLFAGMHVYKVADAMCETLDKAGGLLAKSKLVHSYPHSWRSKAPLIYRATPQWFISMEHGDLRKKALQAIADTRWVPEAGENRIRSMIESRPDWCVSRQRSWGTPLAIFVNKATGEPLRDDTVNDRIAEAFEAEGGDAWFSSPPERFLGNQYKAEDFEQIMDVVEVWFDSGSTHSFVLEKREDQHWPADLYLEGSDQHRGWFHTSLLESAGTRGVAPYKAVLTHGFALDEQGRKMSKSLGNVVSPLKVADEYGIDILRLWVVSSDYSEDVRIGPEILKYQADHYRRLRNTLRYLLGAVQGFDVKSEKLPFDEMPELERWVLAELVELDSLVRNSIQAYDFHGLYSAIHNFCANELSAFYFDIRKDSLYCDDPAEPRRRAARTVMAILLDCLTKWLAPVLSFTAEEAWGYAPGATGDETDSVHRQLFPEIPDEWRDGDLLAKWEVIRGARRRVTSRLEVARSAKEIGSSTQAAPMVYASRAVFDILETVNFAEVCITSNVGLVPLEALSQEKVAVLSAENEGSGDFHAVLENSSGEMVTVSGADVLVEFAKTEYARCERCRNHYKEVGTIARNPDLCFRCDAVIGG</sequence>
<dbReference type="InterPro" id="IPR050081">
    <property type="entry name" value="Ile-tRNA_ligase"/>
</dbReference>
<dbReference type="SUPFAM" id="SSF50677">
    <property type="entry name" value="ValRS/IleRS/LeuRS editing domain"/>
    <property type="match status" value="1"/>
</dbReference>
<keyword evidence="4 10" id="KW-0547">Nucleotide-binding</keyword>
<feature type="domain" description="Aminoacyl-tRNA synthetase class Ia" evidence="11">
    <location>
        <begin position="28"/>
        <end position="646"/>
    </location>
</feature>
<dbReference type="CDD" id="cd07960">
    <property type="entry name" value="Anticodon_Ia_Ile_BEm"/>
    <property type="match status" value="1"/>
</dbReference>
<evidence type="ECO:0000256" key="1">
    <source>
        <dbReference type="ARBA" id="ARBA00006887"/>
    </source>
</evidence>
<feature type="binding site" evidence="10">
    <location>
        <position position="953"/>
    </location>
    <ligand>
        <name>Zn(2+)</name>
        <dbReference type="ChEBI" id="CHEBI:29105"/>
    </ligand>
</feature>
<dbReference type="Pfam" id="PF00133">
    <property type="entry name" value="tRNA-synt_1"/>
    <property type="match status" value="1"/>
</dbReference>
<feature type="binding site" evidence="10">
    <location>
        <position position="933"/>
    </location>
    <ligand>
        <name>Zn(2+)</name>
        <dbReference type="ChEBI" id="CHEBI:29105"/>
    </ligand>
</feature>
<dbReference type="PROSITE" id="PS00178">
    <property type="entry name" value="AA_TRNA_LIGASE_I"/>
    <property type="match status" value="1"/>
</dbReference>
<keyword evidence="2 10" id="KW-0963">Cytoplasm</keyword>
<dbReference type="Proteomes" id="UP001597295">
    <property type="component" value="Unassembled WGS sequence"/>
</dbReference>
<dbReference type="Gene3D" id="3.40.50.620">
    <property type="entry name" value="HUPs"/>
    <property type="match status" value="2"/>
</dbReference>
<dbReference type="InterPro" id="IPR033708">
    <property type="entry name" value="Anticodon_Ile_BEm"/>
</dbReference>
<comment type="domain">
    <text evidence="10">IleRS has two distinct active sites: one for aminoacylation and one for editing. The misactivated valine is translocated from the active site to the editing site, which sterically excludes the correctly activated isoleucine. The single editing site contains two valyl binding pockets, one specific for each substrate (Val-AMP or Val-tRNA(Ile)).</text>
</comment>
<protein>
    <recommendedName>
        <fullName evidence="10">Isoleucine--tRNA ligase</fullName>
        <ecNumber evidence="10">6.1.1.5</ecNumber>
    </recommendedName>
    <alternativeName>
        <fullName evidence="10">Isoleucyl-tRNA synthetase</fullName>
        <shortName evidence="10">IleRS</shortName>
    </alternativeName>
</protein>
<dbReference type="Gene3D" id="1.10.10.830">
    <property type="entry name" value="Ile-tRNA synthetase CP2 domain-like"/>
    <property type="match status" value="1"/>
</dbReference>
<dbReference type="InterPro" id="IPR001412">
    <property type="entry name" value="aa-tRNA-synth_I_CS"/>
</dbReference>
<gene>
    <name evidence="10 13" type="primary">ileS</name>
    <name evidence="13" type="ORF">ACFSM5_14250</name>
</gene>
<evidence type="ECO:0000256" key="5">
    <source>
        <dbReference type="ARBA" id="ARBA00022840"/>
    </source>
</evidence>
<comment type="catalytic activity">
    <reaction evidence="9 10">
        <text>tRNA(Ile) + L-isoleucine + ATP = L-isoleucyl-tRNA(Ile) + AMP + diphosphate</text>
        <dbReference type="Rhea" id="RHEA:11060"/>
        <dbReference type="Rhea" id="RHEA-COMP:9666"/>
        <dbReference type="Rhea" id="RHEA-COMP:9695"/>
        <dbReference type="ChEBI" id="CHEBI:30616"/>
        <dbReference type="ChEBI" id="CHEBI:33019"/>
        <dbReference type="ChEBI" id="CHEBI:58045"/>
        <dbReference type="ChEBI" id="CHEBI:78442"/>
        <dbReference type="ChEBI" id="CHEBI:78528"/>
        <dbReference type="ChEBI" id="CHEBI:456215"/>
        <dbReference type="EC" id="6.1.1.5"/>
    </reaction>
</comment>
<name>A0ABW5DW71_9PROT</name>
<dbReference type="CDD" id="cd00818">
    <property type="entry name" value="IleRS_core"/>
    <property type="match status" value="1"/>
</dbReference>
<keyword evidence="5 10" id="KW-0067">ATP-binding</keyword>
<feature type="short sequence motif" description="'KMSKS' region" evidence="10">
    <location>
        <begin position="608"/>
        <end position="612"/>
    </location>
</feature>
<feature type="domain" description="Methionyl/Valyl/Leucyl/Isoleucyl-tRNA synthetase anticodon-binding" evidence="12">
    <location>
        <begin position="691"/>
        <end position="844"/>
    </location>
</feature>
<dbReference type="SUPFAM" id="SSF52374">
    <property type="entry name" value="Nucleotidylyl transferase"/>
    <property type="match status" value="1"/>
</dbReference>
<comment type="function">
    <text evidence="8 10">Catalyzes the attachment of isoleucine to tRNA(Ile). As IleRS can inadvertently accommodate and process structurally similar amino acids such as valine, to avoid such errors it has two additional distinct tRNA(Ile)-dependent editing activities. One activity is designated as 'pretransfer' editing and involves the hydrolysis of activated Val-AMP. The other activity is designated 'posttransfer' editing and involves deacylation of mischarged Val-tRNA(Ile).</text>
</comment>
<keyword evidence="10" id="KW-0862">Zinc</keyword>
<evidence type="ECO:0000313" key="13">
    <source>
        <dbReference type="EMBL" id="MFD2264059.1"/>
    </source>
</evidence>
<feature type="binding site" evidence="10">
    <location>
        <position position="950"/>
    </location>
    <ligand>
        <name>Zn(2+)</name>
        <dbReference type="ChEBI" id="CHEBI:29105"/>
    </ligand>
</feature>
<dbReference type="Gene3D" id="1.10.730.20">
    <property type="match status" value="1"/>
</dbReference>
<evidence type="ECO:0000256" key="2">
    <source>
        <dbReference type="ARBA" id="ARBA00022490"/>
    </source>
</evidence>
<accession>A0ABW5DW71</accession>
<keyword evidence="14" id="KW-1185">Reference proteome</keyword>
<dbReference type="InterPro" id="IPR009008">
    <property type="entry name" value="Val/Leu/Ile-tRNA-synth_edit"/>
</dbReference>
<evidence type="ECO:0000256" key="4">
    <source>
        <dbReference type="ARBA" id="ARBA00022741"/>
    </source>
</evidence>
<dbReference type="GO" id="GO:0004822">
    <property type="term" value="F:isoleucine-tRNA ligase activity"/>
    <property type="evidence" value="ECO:0007669"/>
    <property type="project" value="UniProtKB-EC"/>
</dbReference>
<dbReference type="PRINTS" id="PR00984">
    <property type="entry name" value="TRNASYNTHILE"/>
</dbReference>
<dbReference type="InterPro" id="IPR009080">
    <property type="entry name" value="tRNAsynth_Ia_anticodon-bd"/>
</dbReference>
<keyword evidence="7 10" id="KW-0030">Aminoacyl-tRNA synthetase</keyword>
<dbReference type="PANTHER" id="PTHR42765">
    <property type="entry name" value="SOLEUCYL-TRNA SYNTHETASE"/>
    <property type="match status" value="1"/>
</dbReference>
<feature type="binding site" evidence="10">
    <location>
        <position position="611"/>
    </location>
    <ligand>
        <name>ATP</name>
        <dbReference type="ChEBI" id="CHEBI:30616"/>
    </ligand>
</feature>
<dbReference type="NCBIfam" id="TIGR00392">
    <property type="entry name" value="ileS"/>
    <property type="match status" value="1"/>
</dbReference>
<evidence type="ECO:0000259" key="12">
    <source>
        <dbReference type="Pfam" id="PF08264"/>
    </source>
</evidence>
<dbReference type="HAMAP" id="MF_02002">
    <property type="entry name" value="Ile_tRNA_synth_type1"/>
    <property type="match status" value="1"/>
</dbReference>
<keyword evidence="6 10" id="KW-0648">Protein biosynthesis</keyword>
<comment type="subcellular location">
    <subcellularLocation>
        <location evidence="10">Cytoplasm</location>
    </subcellularLocation>
</comment>
<dbReference type="InterPro" id="IPR013155">
    <property type="entry name" value="M/V/L/I-tRNA-synth_anticd-bd"/>
</dbReference>
<comment type="cofactor">
    <cofactor evidence="10">
        <name>Zn(2+)</name>
        <dbReference type="ChEBI" id="CHEBI:29105"/>
    </cofactor>
    <text evidence="10">Binds 1 zinc ion per subunit.</text>
</comment>